<protein>
    <recommendedName>
        <fullName evidence="3">CAP-Gly domain-containing protein</fullName>
    </recommendedName>
</protein>
<dbReference type="Pfam" id="PF01302">
    <property type="entry name" value="CAP_GLY"/>
    <property type="match status" value="1"/>
</dbReference>
<organism evidence="4 5">
    <name type="scientific">Cyanidiococcus yangmingshanensis</name>
    <dbReference type="NCBI Taxonomy" id="2690220"/>
    <lineage>
        <taxon>Eukaryota</taxon>
        <taxon>Rhodophyta</taxon>
        <taxon>Bangiophyceae</taxon>
        <taxon>Cyanidiales</taxon>
        <taxon>Cyanidiaceae</taxon>
        <taxon>Cyanidiococcus</taxon>
    </lineage>
</organism>
<name>A0A7J7IBD6_9RHOD</name>
<dbReference type="InterPro" id="IPR000938">
    <property type="entry name" value="CAP-Gly_domain"/>
</dbReference>
<gene>
    <name evidence="4" type="ORF">F1559_000657</name>
</gene>
<dbReference type="OrthoDB" id="2130750at2759"/>
<dbReference type="PANTHER" id="PTHR18916">
    <property type="entry name" value="DYNACTIN 1-RELATED MICROTUBULE-BINDING"/>
    <property type="match status" value="1"/>
</dbReference>
<accession>A0A7J7IBD6</accession>
<dbReference type="GO" id="GO:0051010">
    <property type="term" value="F:microtubule plus-end binding"/>
    <property type="evidence" value="ECO:0007669"/>
    <property type="project" value="TreeGrafter"/>
</dbReference>
<dbReference type="EMBL" id="VWRR01000020">
    <property type="protein sequence ID" value="KAF6000396.1"/>
    <property type="molecule type" value="Genomic_DNA"/>
</dbReference>
<dbReference type="AlphaFoldDB" id="A0A7J7IBD6"/>
<keyword evidence="2" id="KW-0963">Cytoplasm</keyword>
<keyword evidence="5" id="KW-1185">Reference proteome</keyword>
<evidence type="ECO:0000313" key="4">
    <source>
        <dbReference type="EMBL" id="KAF6000396.1"/>
    </source>
</evidence>
<dbReference type="Proteomes" id="UP000530660">
    <property type="component" value="Unassembled WGS sequence"/>
</dbReference>
<dbReference type="GO" id="GO:0031122">
    <property type="term" value="P:cytoplasmic microtubule organization"/>
    <property type="evidence" value="ECO:0007669"/>
    <property type="project" value="TreeGrafter"/>
</dbReference>
<dbReference type="InterPro" id="IPR036859">
    <property type="entry name" value="CAP-Gly_dom_sf"/>
</dbReference>
<comment type="caution">
    <text evidence="4">The sequence shown here is derived from an EMBL/GenBank/DDBJ whole genome shotgun (WGS) entry which is preliminary data.</text>
</comment>
<evidence type="ECO:0000313" key="5">
    <source>
        <dbReference type="Proteomes" id="UP000530660"/>
    </source>
</evidence>
<dbReference type="GO" id="GO:0005737">
    <property type="term" value="C:cytoplasm"/>
    <property type="evidence" value="ECO:0007669"/>
    <property type="project" value="UniProtKB-SubCell"/>
</dbReference>
<comment type="subcellular location">
    <subcellularLocation>
        <location evidence="1">Cytoplasm</location>
    </subcellularLocation>
</comment>
<reference evidence="4 5" key="1">
    <citation type="journal article" date="2020" name="J. Phycol.">
        <title>Comparative genome analysis reveals Cyanidiococcus gen. nov., a new extremophilic red algal genus sister to Cyanidioschyzon (Cyanidioschyzonaceae, Rhodophyta).</title>
        <authorList>
            <person name="Liu S.-L."/>
            <person name="Chiang Y.-R."/>
            <person name="Yoon H.S."/>
            <person name="Fu H.-Y."/>
        </authorList>
    </citation>
    <scope>NUCLEOTIDE SEQUENCE [LARGE SCALE GENOMIC DNA]</scope>
    <source>
        <strain evidence="4 5">THAL066</strain>
    </source>
</reference>
<dbReference type="PANTHER" id="PTHR18916:SF85">
    <property type="entry name" value="TUBULIN-FOLDING COFACTOR B"/>
    <property type="match status" value="1"/>
</dbReference>
<sequence length="233" mass="25305">MMPVFPAEMSLCQFRERLYAWTGISPASMRITLSSRDGHKLVLEPETLNSETLSLSLATLSARLPSAVTTVSVTSTTAWDGISSGSMLGEGDLVDSDGGPTYEISECAYAARPDTYRAQKQQLWAARRRQLAEALRPGVRCFLEKSRRTGCVAYVGPVPSLSENGDDIWAGVVLDTPDGKHDGRAPDGTRYFTCAPLHGVFVRPERIQICVDAVGVDVETPTEPDTNDIPIEV</sequence>
<dbReference type="Gene3D" id="2.30.30.190">
    <property type="entry name" value="CAP Gly-rich-like domain"/>
    <property type="match status" value="1"/>
</dbReference>
<dbReference type="GO" id="GO:0035371">
    <property type="term" value="C:microtubule plus-end"/>
    <property type="evidence" value="ECO:0007669"/>
    <property type="project" value="TreeGrafter"/>
</dbReference>
<dbReference type="SUPFAM" id="SSF74924">
    <property type="entry name" value="Cap-Gly domain"/>
    <property type="match status" value="1"/>
</dbReference>
<evidence type="ECO:0000256" key="2">
    <source>
        <dbReference type="ARBA" id="ARBA00022490"/>
    </source>
</evidence>
<feature type="domain" description="CAP-Gly" evidence="3">
    <location>
        <begin position="160"/>
        <end position="203"/>
    </location>
</feature>
<evidence type="ECO:0000259" key="3">
    <source>
        <dbReference type="PROSITE" id="PS50245"/>
    </source>
</evidence>
<dbReference type="GO" id="GO:0005634">
    <property type="term" value="C:nucleus"/>
    <property type="evidence" value="ECO:0007669"/>
    <property type="project" value="TreeGrafter"/>
</dbReference>
<dbReference type="PROSITE" id="PS50245">
    <property type="entry name" value="CAP_GLY_2"/>
    <property type="match status" value="1"/>
</dbReference>
<dbReference type="SMART" id="SM01052">
    <property type="entry name" value="CAP_GLY"/>
    <property type="match status" value="1"/>
</dbReference>
<proteinExistence type="predicted"/>
<evidence type="ECO:0000256" key="1">
    <source>
        <dbReference type="ARBA" id="ARBA00004496"/>
    </source>
</evidence>